<dbReference type="RefSeq" id="WP_346823035.1">
    <property type="nucleotide sequence ID" value="NZ_JBDKWZ010000013.1"/>
</dbReference>
<feature type="transmembrane region" description="Helical" evidence="7">
    <location>
        <begin position="289"/>
        <end position="307"/>
    </location>
</feature>
<evidence type="ECO:0000256" key="6">
    <source>
        <dbReference type="SAM" id="MobiDB-lite"/>
    </source>
</evidence>
<dbReference type="GO" id="GO:0005886">
    <property type="term" value="C:plasma membrane"/>
    <property type="evidence" value="ECO:0007669"/>
    <property type="project" value="UniProtKB-SubCell"/>
</dbReference>
<feature type="domain" description="Thiol:disulfide interchange protein DsbD N-terminal" evidence="9">
    <location>
        <begin position="48"/>
        <end position="158"/>
    </location>
</feature>
<dbReference type="Pfam" id="PF02683">
    <property type="entry name" value="DsbD_TM"/>
    <property type="match status" value="1"/>
</dbReference>
<evidence type="ECO:0000259" key="9">
    <source>
        <dbReference type="Pfam" id="PF11412"/>
    </source>
</evidence>
<evidence type="ECO:0000313" key="11">
    <source>
        <dbReference type="Proteomes" id="UP001403385"/>
    </source>
</evidence>
<dbReference type="InterPro" id="IPR036249">
    <property type="entry name" value="Thioredoxin-like_sf"/>
</dbReference>
<feature type="transmembrane region" description="Helical" evidence="7">
    <location>
        <begin position="369"/>
        <end position="393"/>
    </location>
</feature>
<keyword evidence="5 7" id="KW-0472">Membrane</keyword>
<dbReference type="SUPFAM" id="SSF52833">
    <property type="entry name" value="Thioredoxin-like"/>
    <property type="match status" value="1"/>
</dbReference>
<sequence length="732" mass="81824">MKYQGSRQHKITAFFAGIFLLLASAQGFSQILEPTTWRTDVSKKEAKVGETIELIFLADIQRDWYLYSSDFDPDLGPLVTTFQFEKNDSYELVGEIKPIGAKTQYDDLWEGDISKFYTKGEFRQKVKVLKKDFTVNVQVSFQTCSDIDGKCINSDDEFSFGSNDIAIAAAPVKEEEAFEEKELTSSNENTPQTESEEEKAVTETPQETPVTTTSKEKVEKSSSSPSITNFEEVNPEIDEGHKDLLSFMLFAFLGGLAAIFTPCVFPMIPLTVSFFTKGSENKAKGRAQALAYGISIILIYTIVGFILTPIAGPEAANIISTHWLPNLLFFSIFIVFALSFFGMFEIVLPNSLVNKIDQQAEKGGFLGSFFMAFTLVLVSFSCTGPIVGSILLYSAGGEIIRPAAGMFAFAMAFALPFTFFAFFPQTMNKLPKSGGWLNSVKVTLGFIELAFAFKFLSMVDLVYHWGILDRDINVAIWIAIFTFMGLYYLGKIRLPHDSPISNVSVPRLLLALLSFTFVIYLIPGMFGAPLKVLSGILPPQTRHSFDLHQVVRDNAPTQTEGNTYQLASDEEVKYKDKFELPHGLNGYFELEQGLAAAKKAGKPVFIDFTGHGCANCRKMEDNVWVAKPVLERLKKDYVVIALYVDDPTALPESDWITSAYDNKVKKTIGQKNMAIQIDRFRNNAQPFYVLLDYEGNLLVKPQAYDLDVNNFVDFLDSGLKEFNNRTQNLANN</sequence>
<dbReference type="PANTHER" id="PTHR32234:SF0">
    <property type="entry name" value="THIOL:DISULFIDE INTERCHANGE PROTEIN DSBD"/>
    <property type="match status" value="1"/>
</dbReference>
<keyword evidence="11" id="KW-1185">Reference proteome</keyword>
<feature type="domain" description="Cytochrome C biogenesis protein transmembrane" evidence="8">
    <location>
        <begin position="247"/>
        <end position="457"/>
    </location>
</feature>
<dbReference type="InterPro" id="IPR028250">
    <property type="entry name" value="DsbDN"/>
</dbReference>
<dbReference type="Gene3D" id="3.40.30.10">
    <property type="entry name" value="Glutaredoxin"/>
    <property type="match status" value="1"/>
</dbReference>
<dbReference type="PANTHER" id="PTHR32234">
    <property type="entry name" value="THIOL:DISULFIDE INTERCHANGE PROTEIN DSBD"/>
    <property type="match status" value="1"/>
</dbReference>
<feature type="transmembrane region" description="Helical" evidence="7">
    <location>
        <begin position="244"/>
        <end position="268"/>
    </location>
</feature>
<gene>
    <name evidence="10" type="ORF">AAG747_20210</name>
</gene>
<evidence type="ECO:0000313" key="10">
    <source>
        <dbReference type="EMBL" id="MEN7550254.1"/>
    </source>
</evidence>
<dbReference type="InterPro" id="IPR003834">
    <property type="entry name" value="Cyt_c_assmbl_TM_dom"/>
</dbReference>
<feature type="transmembrane region" description="Helical" evidence="7">
    <location>
        <begin position="509"/>
        <end position="530"/>
    </location>
</feature>
<dbReference type="EMBL" id="JBDKWZ010000013">
    <property type="protein sequence ID" value="MEN7550254.1"/>
    <property type="molecule type" value="Genomic_DNA"/>
</dbReference>
<keyword evidence="2 7" id="KW-0812">Transmembrane</keyword>
<feature type="compositionally biased region" description="Low complexity" evidence="6">
    <location>
        <begin position="202"/>
        <end position="213"/>
    </location>
</feature>
<feature type="region of interest" description="Disordered" evidence="6">
    <location>
        <begin position="177"/>
        <end position="229"/>
    </location>
</feature>
<dbReference type="GO" id="GO:0015035">
    <property type="term" value="F:protein-disulfide reductase activity"/>
    <property type="evidence" value="ECO:0007669"/>
    <property type="project" value="TreeGrafter"/>
</dbReference>
<evidence type="ECO:0000256" key="3">
    <source>
        <dbReference type="ARBA" id="ARBA00022748"/>
    </source>
</evidence>
<protein>
    <submittedName>
        <fullName evidence="10">LptF/LptG family permease</fullName>
    </submittedName>
</protein>
<feature type="transmembrane region" description="Helical" evidence="7">
    <location>
        <begin position="327"/>
        <end position="348"/>
    </location>
</feature>
<feature type="transmembrane region" description="Helical" evidence="7">
    <location>
        <begin position="444"/>
        <end position="466"/>
    </location>
</feature>
<name>A0AAW9SBC8_9BACT</name>
<reference evidence="10 11" key="1">
    <citation type="submission" date="2024-04" db="EMBL/GenBank/DDBJ databases">
        <title>Novel genus in family Flammeovirgaceae.</title>
        <authorList>
            <person name="Nguyen T.H."/>
            <person name="Vuong T.Q."/>
            <person name="Le H."/>
            <person name="Kim S.-G."/>
        </authorList>
    </citation>
    <scope>NUCLEOTIDE SEQUENCE [LARGE SCALE GENOMIC DNA]</scope>
    <source>
        <strain evidence="10 11">JCM 23209</strain>
    </source>
</reference>
<keyword evidence="3" id="KW-0201">Cytochrome c-type biogenesis</keyword>
<evidence type="ECO:0000256" key="2">
    <source>
        <dbReference type="ARBA" id="ARBA00022692"/>
    </source>
</evidence>
<dbReference type="Pfam" id="PF13899">
    <property type="entry name" value="Thioredoxin_7"/>
    <property type="match status" value="1"/>
</dbReference>
<dbReference type="AlphaFoldDB" id="A0AAW9SBC8"/>
<feature type="transmembrane region" description="Helical" evidence="7">
    <location>
        <begin position="472"/>
        <end position="489"/>
    </location>
</feature>
<dbReference type="GO" id="GO:0045454">
    <property type="term" value="P:cell redox homeostasis"/>
    <property type="evidence" value="ECO:0007669"/>
    <property type="project" value="TreeGrafter"/>
</dbReference>
<evidence type="ECO:0000259" key="8">
    <source>
        <dbReference type="Pfam" id="PF02683"/>
    </source>
</evidence>
<feature type="transmembrane region" description="Helical" evidence="7">
    <location>
        <begin position="399"/>
        <end position="423"/>
    </location>
</feature>
<dbReference type="Pfam" id="PF11412">
    <property type="entry name" value="DsbD_N"/>
    <property type="match status" value="1"/>
</dbReference>
<comment type="subcellular location">
    <subcellularLocation>
        <location evidence="1">Membrane</location>
        <topology evidence="1">Multi-pass membrane protein</topology>
    </subcellularLocation>
</comment>
<accession>A0AAW9SBC8</accession>
<evidence type="ECO:0000256" key="4">
    <source>
        <dbReference type="ARBA" id="ARBA00022989"/>
    </source>
</evidence>
<dbReference type="Proteomes" id="UP001403385">
    <property type="component" value="Unassembled WGS sequence"/>
</dbReference>
<evidence type="ECO:0000256" key="7">
    <source>
        <dbReference type="SAM" id="Phobius"/>
    </source>
</evidence>
<dbReference type="GO" id="GO:0017004">
    <property type="term" value="P:cytochrome complex assembly"/>
    <property type="evidence" value="ECO:0007669"/>
    <property type="project" value="UniProtKB-KW"/>
</dbReference>
<feature type="compositionally biased region" description="Polar residues" evidence="6">
    <location>
        <begin position="184"/>
        <end position="193"/>
    </location>
</feature>
<keyword evidence="4 7" id="KW-1133">Transmembrane helix</keyword>
<evidence type="ECO:0000256" key="1">
    <source>
        <dbReference type="ARBA" id="ARBA00004141"/>
    </source>
</evidence>
<proteinExistence type="predicted"/>
<evidence type="ECO:0000256" key="5">
    <source>
        <dbReference type="ARBA" id="ARBA00023136"/>
    </source>
</evidence>
<organism evidence="10 11">
    <name type="scientific">Rapidithrix thailandica</name>
    <dbReference type="NCBI Taxonomy" id="413964"/>
    <lineage>
        <taxon>Bacteria</taxon>
        <taxon>Pseudomonadati</taxon>
        <taxon>Bacteroidota</taxon>
        <taxon>Cytophagia</taxon>
        <taxon>Cytophagales</taxon>
        <taxon>Flammeovirgaceae</taxon>
        <taxon>Rapidithrix</taxon>
    </lineage>
</organism>
<comment type="caution">
    <text evidence="10">The sequence shown here is derived from an EMBL/GenBank/DDBJ whole genome shotgun (WGS) entry which is preliminary data.</text>
</comment>